<proteinExistence type="inferred from homology"/>
<accession>A0A151A4V0</accession>
<evidence type="ECO:0000256" key="4">
    <source>
        <dbReference type="ARBA" id="ARBA00051722"/>
    </source>
</evidence>
<dbReference type="PANTHER" id="PTHR39181">
    <property type="entry name" value="TYROSINE-PROTEIN PHOSPHATASE YWQE"/>
    <property type="match status" value="1"/>
</dbReference>
<dbReference type="GO" id="GO:0030145">
    <property type="term" value="F:manganese ion binding"/>
    <property type="evidence" value="ECO:0007669"/>
    <property type="project" value="UniProtKB-UniRule"/>
</dbReference>
<dbReference type="Proteomes" id="UP000075418">
    <property type="component" value="Unassembled WGS sequence"/>
</dbReference>
<dbReference type="EMBL" id="LUGM01000002">
    <property type="protein sequence ID" value="KYH14170.1"/>
    <property type="molecule type" value="Genomic_DNA"/>
</dbReference>
<comment type="caution">
    <text evidence="6">The sequence shown here is derived from an EMBL/GenBank/DDBJ whole genome shotgun (WGS) entry which is preliminary data.</text>
</comment>
<sequence length="249" mass="28076">MIDIHNHILPGIDDGPKDIAQSIDLLQQAKSQGITGIIATPHHLSPRYTNNIQNVKSLINEMMQIPAISNIGITIYHGQEIRLTDQIVDEITKGNISGLNDSQYLLIEFPSNEVPLYTKQLFYELQLMGFIPIIAHPERNKILANDLNMLFDLINIGALSQLTASSLLGNLGKKIQKTSLKMINYELAHFVASDAHHSVSRPFEIKQLFKHRKLKKLNTKIETMFNHSQLIIGNSTIDKQQPINVTTKR</sequence>
<evidence type="ECO:0000313" key="6">
    <source>
        <dbReference type="EMBL" id="KYH14170.1"/>
    </source>
</evidence>
<gene>
    <name evidence="6" type="ORF">A0131_05180</name>
</gene>
<evidence type="ECO:0000256" key="2">
    <source>
        <dbReference type="ARBA" id="ARBA00022801"/>
    </source>
</evidence>
<dbReference type="Pfam" id="PF19567">
    <property type="entry name" value="CpsB_CapC"/>
    <property type="match status" value="1"/>
</dbReference>
<keyword evidence="3 5" id="KW-0904">Protein phosphatase</keyword>
<protein>
    <recommendedName>
        <fullName evidence="5">Tyrosine-protein phosphatase</fullName>
        <ecNumber evidence="5">3.1.3.48</ecNumber>
    </recommendedName>
</protein>
<dbReference type="InterPro" id="IPR016195">
    <property type="entry name" value="Pol/histidinol_Pase-like"/>
</dbReference>
<evidence type="ECO:0000313" key="7">
    <source>
        <dbReference type="Proteomes" id="UP000075418"/>
    </source>
</evidence>
<dbReference type="InterPro" id="IPR016667">
    <property type="entry name" value="Caps_polysacc_synth_CpsB/CapC"/>
</dbReference>
<name>A0A151A4V0_9STAP</name>
<evidence type="ECO:0000256" key="5">
    <source>
        <dbReference type="PIRNR" id="PIRNR016557"/>
    </source>
</evidence>
<reference evidence="6 7" key="1">
    <citation type="submission" date="2016-02" db="EMBL/GenBank/DDBJ databases">
        <title>Draft genome sequence of hydrocarbon degrading Staphylococcus saprophyticus Strain CNV2, isolated from crude-oil contaminated soil from Noonmati Oil Refinery, Guwahati, Assam, India.</title>
        <authorList>
            <person name="Mukherjee A."/>
            <person name="Chettri B."/>
            <person name="Langpoklakpam J."/>
            <person name="Singh A.K."/>
            <person name="Chattopadhyay D.J."/>
        </authorList>
    </citation>
    <scope>NUCLEOTIDE SEQUENCE [LARGE SCALE GENOMIC DNA]</scope>
    <source>
        <strain evidence="6 7">CNV2</strain>
    </source>
</reference>
<evidence type="ECO:0000256" key="1">
    <source>
        <dbReference type="ARBA" id="ARBA00005750"/>
    </source>
</evidence>
<organism evidence="6 7">
    <name type="scientific">Staphylococcus kloosii</name>
    <dbReference type="NCBI Taxonomy" id="29384"/>
    <lineage>
        <taxon>Bacteria</taxon>
        <taxon>Bacillati</taxon>
        <taxon>Bacillota</taxon>
        <taxon>Bacilli</taxon>
        <taxon>Bacillales</taxon>
        <taxon>Staphylococcaceae</taxon>
        <taxon>Staphylococcus</taxon>
    </lineage>
</organism>
<keyword evidence="2 5" id="KW-0378">Hydrolase</keyword>
<dbReference type="PANTHER" id="PTHR39181:SF1">
    <property type="entry name" value="TYROSINE-PROTEIN PHOSPHATASE YWQE"/>
    <property type="match status" value="1"/>
</dbReference>
<dbReference type="AlphaFoldDB" id="A0A151A4V0"/>
<dbReference type="EC" id="3.1.3.48" evidence="5"/>
<evidence type="ECO:0000256" key="3">
    <source>
        <dbReference type="ARBA" id="ARBA00022912"/>
    </source>
</evidence>
<dbReference type="GO" id="GO:0004725">
    <property type="term" value="F:protein tyrosine phosphatase activity"/>
    <property type="evidence" value="ECO:0007669"/>
    <property type="project" value="UniProtKB-UniRule"/>
</dbReference>
<comment type="catalytic activity">
    <reaction evidence="4 5">
        <text>O-phospho-L-tyrosyl-[protein] + H2O = L-tyrosyl-[protein] + phosphate</text>
        <dbReference type="Rhea" id="RHEA:10684"/>
        <dbReference type="Rhea" id="RHEA-COMP:10136"/>
        <dbReference type="Rhea" id="RHEA-COMP:20101"/>
        <dbReference type="ChEBI" id="CHEBI:15377"/>
        <dbReference type="ChEBI" id="CHEBI:43474"/>
        <dbReference type="ChEBI" id="CHEBI:46858"/>
        <dbReference type="ChEBI" id="CHEBI:61978"/>
        <dbReference type="EC" id="3.1.3.48"/>
    </reaction>
</comment>
<dbReference type="PIRSF" id="PIRSF016557">
    <property type="entry name" value="Caps_synth_CpsB"/>
    <property type="match status" value="1"/>
</dbReference>
<dbReference type="Gene3D" id="3.20.20.140">
    <property type="entry name" value="Metal-dependent hydrolases"/>
    <property type="match status" value="1"/>
</dbReference>
<dbReference type="SUPFAM" id="SSF89550">
    <property type="entry name" value="PHP domain-like"/>
    <property type="match status" value="1"/>
</dbReference>
<dbReference type="RefSeq" id="WP_061854356.1">
    <property type="nucleotide sequence ID" value="NZ_LUGM01000002.1"/>
</dbReference>
<comment type="similarity">
    <text evidence="1 5">Belongs to the metallo-dependent hydrolases superfamily. CpsB/CapC family.</text>
</comment>